<evidence type="ECO:0000256" key="8">
    <source>
        <dbReference type="ARBA" id="ARBA00022918"/>
    </source>
</evidence>
<keyword evidence="2" id="KW-0645">Protease</keyword>
<proteinExistence type="evidence at transcript level"/>
<keyword evidence="5" id="KW-0540">Nuclease</keyword>
<dbReference type="Pfam" id="PF00665">
    <property type="entry name" value="rve"/>
    <property type="match status" value="1"/>
</dbReference>
<dbReference type="Pfam" id="PF17917">
    <property type="entry name" value="RT_RNaseH"/>
    <property type="match status" value="1"/>
</dbReference>
<dbReference type="AlphaFoldDB" id="A0A023EXQ4"/>
<evidence type="ECO:0000256" key="5">
    <source>
        <dbReference type="ARBA" id="ARBA00022722"/>
    </source>
</evidence>
<dbReference type="InterPro" id="IPR041588">
    <property type="entry name" value="Integrase_H2C2"/>
</dbReference>
<organism evidence="11">
    <name type="scientific">Triatoma infestans</name>
    <name type="common">Assassin bug</name>
    <dbReference type="NCBI Taxonomy" id="30076"/>
    <lineage>
        <taxon>Eukaryota</taxon>
        <taxon>Metazoa</taxon>
        <taxon>Ecdysozoa</taxon>
        <taxon>Arthropoda</taxon>
        <taxon>Hexapoda</taxon>
        <taxon>Insecta</taxon>
        <taxon>Pterygota</taxon>
        <taxon>Neoptera</taxon>
        <taxon>Paraneoptera</taxon>
        <taxon>Hemiptera</taxon>
        <taxon>Heteroptera</taxon>
        <taxon>Panheteroptera</taxon>
        <taxon>Cimicomorpha</taxon>
        <taxon>Reduviidae</taxon>
        <taxon>Triatominae</taxon>
        <taxon>Triatoma</taxon>
    </lineage>
</organism>
<accession>A0A023EXQ4</accession>
<dbReference type="GO" id="GO:0003676">
    <property type="term" value="F:nucleic acid binding"/>
    <property type="evidence" value="ECO:0007669"/>
    <property type="project" value="InterPro"/>
</dbReference>
<dbReference type="Gene3D" id="3.30.70.270">
    <property type="match status" value="2"/>
</dbReference>
<keyword evidence="3" id="KW-0808">Transferase</keyword>
<evidence type="ECO:0000256" key="7">
    <source>
        <dbReference type="ARBA" id="ARBA00022801"/>
    </source>
</evidence>
<dbReference type="GO" id="GO:0015074">
    <property type="term" value="P:DNA integration"/>
    <property type="evidence" value="ECO:0007669"/>
    <property type="project" value="InterPro"/>
</dbReference>
<keyword evidence="6" id="KW-0255">Endonuclease</keyword>
<evidence type="ECO:0000256" key="3">
    <source>
        <dbReference type="ARBA" id="ARBA00022679"/>
    </source>
</evidence>
<dbReference type="SUPFAM" id="SSF53098">
    <property type="entry name" value="Ribonuclease H-like"/>
    <property type="match status" value="1"/>
</dbReference>
<dbReference type="Pfam" id="PF17921">
    <property type="entry name" value="Integrase_H2C2"/>
    <property type="match status" value="1"/>
</dbReference>
<dbReference type="PANTHER" id="PTHR37984">
    <property type="entry name" value="PROTEIN CBG26694"/>
    <property type="match status" value="1"/>
</dbReference>
<dbReference type="InterPro" id="IPR001584">
    <property type="entry name" value="Integrase_cat-core"/>
</dbReference>
<dbReference type="Gene3D" id="3.10.10.10">
    <property type="entry name" value="HIV Type 1 Reverse Transcriptase, subunit A, domain 1"/>
    <property type="match status" value="1"/>
</dbReference>
<evidence type="ECO:0000256" key="6">
    <source>
        <dbReference type="ARBA" id="ARBA00022759"/>
    </source>
</evidence>
<dbReference type="InterPro" id="IPR041373">
    <property type="entry name" value="RT_RNaseH"/>
</dbReference>
<keyword evidence="7" id="KW-0378">Hydrolase</keyword>
<dbReference type="GO" id="GO:0003964">
    <property type="term" value="F:RNA-directed DNA polymerase activity"/>
    <property type="evidence" value="ECO:0007669"/>
    <property type="project" value="UniProtKB-KW"/>
</dbReference>
<dbReference type="EMBL" id="GBBI01004677">
    <property type="protein sequence ID" value="JAC14035.1"/>
    <property type="molecule type" value="mRNA"/>
</dbReference>
<dbReference type="PROSITE" id="PS50878">
    <property type="entry name" value="RT_POL"/>
    <property type="match status" value="1"/>
</dbReference>
<dbReference type="Gene3D" id="2.40.70.10">
    <property type="entry name" value="Acid Proteases"/>
    <property type="match status" value="1"/>
</dbReference>
<dbReference type="SUPFAM" id="SSF56672">
    <property type="entry name" value="DNA/RNA polymerases"/>
    <property type="match status" value="1"/>
</dbReference>
<dbReference type="EC" id="2.7.7.49" evidence="1"/>
<feature type="non-terminal residue" evidence="11">
    <location>
        <position position="991"/>
    </location>
</feature>
<evidence type="ECO:0000256" key="1">
    <source>
        <dbReference type="ARBA" id="ARBA00012493"/>
    </source>
</evidence>
<dbReference type="PROSITE" id="PS50994">
    <property type="entry name" value="INTEGRASE"/>
    <property type="match status" value="1"/>
</dbReference>
<name>A0A023EXQ4_TRIIF</name>
<dbReference type="FunFam" id="3.30.70.270:FF:000020">
    <property type="entry name" value="Transposon Tf2-6 polyprotein-like Protein"/>
    <property type="match status" value="1"/>
</dbReference>
<dbReference type="Pfam" id="PF00078">
    <property type="entry name" value="RVT_1"/>
    <property type="match status" value="1"/>
</dbReference>
<reference evidence="11" key="1">
    <citation type="journal article" date="2014" name="PLoS Negl. Trop. Dis.">
        <title>An updated insight into the Sialotranscriptome of Triatoma infestans: developmental stage and geographic variations.</title>
        <authorList>
            <person name="Schwarz A."/>
            <person name="Medrano-Mercado N."/>
            <person name="Schaub G.A."/>
            <person name="Struchiner C.J."/>
            <person name="Bargues M.D."/>
            <person name="Levy M.Z."/>
            <person name="Ribeiro J.M."/>
        </authorList>
    </citation>
    <scope>NUCLEOTIDE SEQUENCE</scope>
    <source>
        <strain evidence="11">Chile</strain>
        <tissue evidence="11">Salivary glands</tissue>
    </source>
</reference>
<evidence type="ECO:0000256" key="2">
    <source>
        <dbReference type="ARBA" id="ARBA00022670"/>
    </source>
</evidence>
<dbReference type="GO" id="GO:0006508">
    <property type="term" value="P:proteolysis"/>
    <property type="evidence" value="ECO:0007669"/>
    <property type="project" value="UniProtKB-KW"/>
</dbReference>
<sequence length="991" mass="115979">LDKTNNKWLIDTGSQKNYINPEIVKSNMKKYSEEFLVRTPTGEEKGHEYILMNIDQTFPKAEPIKLYIYNFSPRYDILIGHETLSKLNATVDFKKKLLRYKYSNKRLLFKIDDKVNLKKGYNIVNIPLKNVNCKEGIIKTKELNKEITIQGGLVKNEKGRAKCLVYAQEVTTISLEPMEIDEVDSIHDSSSSTISPKELEEIKKEIPHLLRTSHMNDEEKHKIIELIRQYPETIKRENDRLSSTNLLKHKIRTKDENPVYTKSYRYPEAFRNDVKLEIDKLLENKIIQPSHSPYNSPIWVITKKPDASGKRKIRMVIDYRKLNEKTIEDKFPLPNIEDLFGKIGRATYFSAIDLASGFHQIEMDPESIPKTAFSTETGHYEFLRMPFGLKNAPPTFQRAMNIIFADIPNALVYMDDIIVFSDSLTEHLKHLQTVFKKLKKYNLKLQLDKTEFFKRELLYLGHIISEKGIQPNPQKLEVIKKFPIPKTQKEIKQFLGLTGYYRKMVKNYARIAKPLTQALRKDSKIDINNSDYKNSFEKLKELLQNNPILQLPDFNKTFYLTTDASNKAIGSVLSQIHDGKDLPIAFASRTLNQAEENLSTIEKELLSIVWACKHFRPYLYGRKFIIQTDHKPLQWLHNLKEPNSKLLRWKCLLADFEFEIKYLPGKTNIVADTLSRIPQEINAIDNPESELNPQEILDQFLREYPPENENENEHDNSSLATIHSQDSSADQITLMDKTKILNVEQNQILIERGSPDVKLLKVFGKKRIKITLSNLDVKTQLNQFIIDYLKPNTTYGVYCQNTETLQSTYDDIFLTLQNLILTNFRTIKLRRYYKILLDLEDKEEQTETISNYHGGKTYHRGTSETYEHIRRRYYWPGMYKDISDYINQCPICLKTKYERQPIKLTYNLTPTPDKPFEKLAIDVFNYNSKKFLTMIDCFSKKLTIYPIQTHNQLEVQDRLQNYFSLFPLPKIIQMDNGKEFDNNGIKNLLTL</sequence>
<feature type="domain" description="Reverse transcriptase" evidence="9">
    <location>
        <begin position="282"/>
        <end position="464"/>
    </location>
</feature>
<dbReference type="InterPro" id="IPR021109">
    <property type="entry name" value="Peptidase_aspartic_dom_sf"/>
</dbReference>
<protein>
    <recommendedName>
        <fullName evidence="1">RNA-directed DNA polymerase</fullName>
        <ecNumber evidence="1">2.7.7.49</ecNumber>
    </recommendedName>
</protein>
<feature type="non-terminal residue" evidence="11">
    <location>
        <position position="1"/>
    </location>
</feature>
<keyword evidence="4" id="KW-0548">Nucleotidyltransferase</keyword>
<dbReference type="CDD" id="cd01647">
    <property type="entry name" value="RT_LTR"/>
    <property type="match status" value="1"/>
</dbReference>
<dbReference type="Gene3D" id="1.10.340.70">
    <property type="match status" value="1"/>
</dbReference>
<dbReference type="InterPro" id="IPR036397">
    <property type="entry name" value="RNaseH_sf"/>
</dbReference>
<evidence type="ECO:0000259" key="10">
    <source>
        <dbReference type="PROSITE" id="PS50994"/>
    </source>
</evidence>
<dbReference type="InterPro" id="IPR012337">
    <property type="entry name" value="RNaseH-like_sf"/>
</dbReference>
<dbReference type="InterPro" id="IPR043502">
    <property type="entry name" value="DNA/RNA_pol_sf"/>
</dbReference>
<dbReference type="GO" id="GO:0004519">
    <property type="term" value="F:endonuclease activity"/>
    <property type="evidence" value="ECO:0007669"/>
    <property type="project" value="UniProtKB-KW"/>
</dbReference>
<dbReference type="InterPro" id="IPR043128">
    <property type="entry name" value="Rev_trsase/Diguanyl_cyclase"/>
</dbReference>
<dbReference type="InterPro" id="IPR000477">
    <property type="entry name" value="RT_dom"/>
</dbReference>
<dbReference type="SUPFAM" id="SSF50630">
    <property type="entry name" value="Acid proteases"/>
    <property type="match status" value="1"/>
</dbReference>
<dbReference type="InterPro" id="IPR050951">
    <property type="entry name" value="Retrovirus_Pol_polyprotein"/>
</dbReference>
<dbReference type="CDD" id="cd09274">
    <property type="entry name" value="RNase_HI_RT_Ty3"/>
    <property type="match status" value="1"/>
</dbReference>
<dbReference type="GO" id="GO:0042575">
    <property type="term" value="C:DNA polymerase complex"/>
    <property type="evidence" value="ECO:0007669"/>
    <property type="project" value="UniProtKB-ARBA"/>
</dbReference>
<dbReference type="Gene3D" id="3.30.420.10">
    <property type="entry name" value="Ribonuclease H-like superfamily/Ribonuclease H"/>
    <property type="match status" value="1"/>
</dbReference>
<dbReference type="FunFam" id="3.10.10.10:FF:000007">
    <property type="entry name" value="Retrovirus-related Pol polyprotein from transposon 17.6-like Protein"/>
    <property type="match status" value="1"/>
</dbReference>
<feature type="domain" description="Integrase catalytic" evidence="10">
    <location>
        <begin position="911"/>
        <end position="991"/>
    </location>
</feature>
<dbReference type="FunFam" id="3.10.20.370:FF:000001">
    <property type="entry name" value="Retrovirus-related Pol polyprotein from transposon 17.6-like protein"/>
    <property type="match status" value="1"/>
</dbReference>
<evidence type="ECO:0000256" key="4">
    <source>
        <dbReference type="ARBA" id="ARBA00022695"/>
    </source>
</evidence>
<keyword evidence="8" id="KW-0695">RNA-directed DNA polymerase</keyword>
<dbReference type="GO" id="GO:0008233">
    <property type="term" value="F:peptidase activity"/>
    <property type="evidence" value="ECO:0007669"/>
    <property type="project" value="UniProtKB-KW"/>
</dbReference>
<evidence type="ECO:0000259" key="9">
    <source>
        <dbReference type="PROSITE" id="PS50878"/>
    </source>
</evidence>
<evidence type="ECO:0000313" key="11">
    <source>
        <dbReference type="EMBL" id="JAC14035.1"/>
    </source>
</evidence>
<dbReference type="PANTHER" id="PTHR37984:SF5">
    <property type="entry name" value="PROTEIN NYNRIN-LIKE"/>
    <property type="match status" value="1"/>
</dbReference>